<dbReference type="AlphaFoldDB" id="A0A8K0KMS4"/>
<organism evidence="3 4">
    <name type="scientific">Ladona fulva</name>
    <name type="common">Scarce chaser dragonfly</name>
    <name type="synonym">Libellula fulva</name>
    <dbReference type="NCBI Taxonomy" id="123851"/>
    <lineage>
        <taxon>Eukaryota</taxon>
        <taxon>Metazoa</taxon>
        <taxon>Ecdysozoa</taxon>
        <taxon>Arthropoda</taxon>
        <taxon>Hexapoda</taxon>
        <taxon>Insecta</taxon>
        <taxon>Pterygota</taxon>
        <taxon>Palaeoptera</taxon>
        <taxon>Odonata</taxon>
        <taxon>Epiprocta</taxon>
        <taxon>Anisoptera</taxon>
        <taxon>Libelluloidea</taxon>
        <taxon>Libellulidae</taxon>
        <taxon>Ladona</taxon>
    </lineage>
</organism>
<comment type="caution">
    <text evidence="3">The sequence shown here is derived from an EMBL/GenBank/DDBJ whole genome shotgun (WGS) entry which is preliminary data.</text>
</comment>
<name>A0A8K0KMS4_LADFU</name>
<feature type="region of interest" description="Disordered" evidence="1">
    <location>
        <begin position="342"/>
        <end position="375"/>
    </location>
</feature>
<evidence type="ECO:0000313" key="4">
    <source>
        <dbReference type="Proteomes" id="UP000792457"/>
    </source>
</evidence>
<reference evidence="3" key="2">
    <citation type="submission" date="2017-10" db="EMBL/GenBank/DDBJ databases">
        <title>Ladona fulva Genome sequencing and assembly.</title>
        <authorList>
            <person name="Murali S."/>
            <person name="Richards S."/>
            <person name="Bandaranaike D."/>
            <person name="Bellair M."/>
            <person name="Blankenburg K."/>
            <person name="Chao H."/>
            <person name="Dinh H."/>
            <person name="Doddapaneni H."/>
            <person name="Dugan-Rocha S."/>
            <person name="Elkadiri S."/>
            <person name="Gnanaolivu R."/>
            <person name="Hernandez B."/>
            <person name="Skinner E."/>
            <person name="Javaid M."/>
            <person name="Lee S."/>
            <person name="Li M."/>
            <person name="Ming W."/>
            <person name="Munidasa M."/>
            <person name="Muniz J."/>
            <person name="Nguyen L."/>
            <person name="Hughes D."/>
            <person name="Osuji N."/>
            <person name="Pu L.-L."/>
            <person name="Puazo M."/>
            <person name="Qu C."/>
            <person name="Quiroz J."/>
            <person name="Raj R."/>
            <person name="Weissenberger G."/>
            <person name="Xin Y."/>
            <person name="Zou X."/>
            <person name="Han Y."/>
            <person name="Worley K."/>
            <person name="Muzny D."/>
            <person name="Gibbs R."/>
        </authorList>
    </citation>
    <scope>NUCLEOTIDE SEQUENCE</scope>
    <source>
        <strain evidence="3">Sampled in the wild</strain>
    </source>
</reference>
<dbReference type="EMBL" id="KZ309128">
    <property type="protein sequence ID" value="KAG8237158.1"/>
    <property type="molecule type" value="Genomic_DNA"/>
</dbReference>
<dbReference type="Proteomes" id="UP000792457">
    <property type="component" value="Unassembled WGS sequence"/>
</dbReference>
<feature type="domain" description="PiggyBac transposable element-derived protein" evidence="2">
    <location>
        <begin position="170"/>
        <end position="301"/>
    </location>
</feature>
<dbReference type="PANTHER" id="PTHR46599">
    <property type="entry name" value="PIGGYBAC TRANSPOSABLE ELEMENT-DERIVED PROTEIN 4"/>
    <property type="match status" value="1"/>
</dbReference>
<accession>A0A8K0KMS4</accession>
<reference evidence="3" key="1">
    <citation type="submission" date="2013-04" db="EMBL/GenBank/DDBJ databases">
        <authorList>
            <person name="Qu J."/>
            <person name="Murali S.C."/>
            <person name="Bandaranaike D."/>
            <person name="Bellair M."/>
            <person name="Blankenburg K."/>
            <person name="Chao H."/>
            <person name="Dinh H."/>
            <person name="Doddapaneni H."/>
            <person name="Downs B."/>
            <person name="Dugan-Rocha S."/>
            <person name="Elkadiri S."/>
            <person name="Gnanaolivu R.D."/>
            <person name="Hernandez B."/>
            <person name="Javaid M."/>
            <person name="Jayaseelan J.C."/>
            <person name="Lee S."/>
            <person name="Li M."/>
            <person name="Ming W."/>
            <person name="Munidasa M."/>
            <person name="Muniz J."/>
            <person name="Nguyen L."/>
            <person name="Ongeri F."/>
            <person name="Osuji N."/>
            <person name="Pu L.-L."/>
            <person name="Puazo M."/>
            <person name="Qu C."/>
            <person name="Quiroz J."/>
            <person name="Raj R."/>
            <person name="Weissenberger G."/>
            <person name="Xin Y."/>
            <person name="Zou X."/>
            <person name="Han Y."/>
            <person name="Richards S."/>
            <person name="Worley K."/>
            <person name="Muzny D."/>
            <person name="Gibbs R."/>
        </authorList>
    </citation>
    <scope>NUCLEOTIDE SEQUENCE</scope>
    <source>
        <strain evidence="3">Sampled in the wild</strain>
    </source>
</reference>
<dbReference type="OrthoDB" id="6740508at2759"/>
<protein>
    <recommendedName>
        <fullName evidence="2">PiggyBac transposable element-derived protein domain-containing protein</fullName>
    </recommendedName>
</protein>
<dbReference type="GO" id="GO:0008253">
    <property type="term" value="F:5'-nucleotidase activity"/>
    <property type="evidence" value="ECO:0007669"/>
    <property type="project" value="InterPro"/>
</dbReference>
<dbReference type="GO" id="GO:0000287">
    <property type="term" value="F:magnesium ion binding"/>
    <property type="evidence" value="ECO:0007669"/>
    <property type="project" value="InterPro"/>
</dbReference>
<keyword evidence="4" id="KW-1185">Reference proteome</keyword>
<dbReference type="Pfam" id="PF13843">
    <property type="entry name" value="DDE_Tnp_1_7"/>
    <property type="match status" value="1"/>
</dbReference>
<dbReference type="PANTHER" id="PTHR46599:SF3">
    <property type="entry name" value="PIGGYBAC TRANSPOSABLE ELEMENT-DERIVED PROTEIN 4"/>
    <property type="match status" value="1"/>
</dbReference>
<dbReference type="InterPro" id="IPR029526">
    <property type="entry name" value="PGBD"/>
</dbReference>
<sequence>MHAICKTAATWDEVSGQCMQGIKRKRVSVDKLLENPKVLDIDVQEILSELTDAEIESLLDESWVVYTEMEEGSVRKGTDEDDVLVFAEKQIGDGEDCTTCSHVASPTLLLQPSTSKDTVYSYFEWSEKAPKWPKGLLYHTRTILINYLLDYWRKDRFLNIPFFSNNMSSDSVNLASQLKCAKLHCTGTLQKNRRNNPKDVTEAKLRRSEYICRWTDDGICVLKWKDKRDILMISSEHGEKFTSVKSRRGTEREKPNIILEYNKYIGGIDNLNQMLAYYPCDRKTLKWYKKLAIHFLQIIMVEERLASFLDHFDIVLIDDQTMDLMNSLLMLILGIDSVESGGAPSSDAESTRDESELETEGNVLRRSESMNPSSGYGPRTCIGVIMEILESYFYSTETHVWVIGRKKARRYHLSKMASEEERYKLLLFDGSNYSSWKFRMEILLEKRELLICVQKELKLAEVRGTEEQ</sequence>
<dbReference type="InterPro" id="IPR023214">
    <property type="entry name" value="HAD_sf"/>
</dbReference>
<proteinExistence type="predicted"/>
<dbReference type="GO" id="GO:0005737">
    <property type="term" value="C:cytoplasm"/>
    <property type="evidence" value="ECO:0007669"/>
    <property type="project" value="InterPro"/>
</dbReference>
<evidence type="ECO:0000259" key="2">
    <source>
        <dbReference type="Pfam" id="PF13843"/>
    </source>
</evidence>
<evidence type="ECO:0000313" key="3">
    <source>
        <dbReference type="EMBL" id="KAG8237158.1"/>
    </source>
</evidence>
<dbReference type="Gene3D" id="3.40.50.1000">
    <property type="entry name" value="HAD superfamily/HAD-like"/>
    <property type="match status" value="1"/>
</dbReference>
<evidence type="ECO:0000256" key="1">
    <source>
        <dbReference type="SAM" id="MobiDB-lite"/>
    </source>
</evidence>
<gene>
    <name evidence="3" type="ORF">J437_LFUL011207</name>
</gene>